<accession>A0ABY8W490</accession>
<organism evidence="1 2">
    <name type="scientific">Candidatus Mycobacterium wuenschmannii</name>
    <dbReference type="NCBI Taxonomy" id="3027808"/>
    <lineage>
        <taxon>Bacteria</taxon>
        <taxon>Bacillati</taxon>
        <taxon>Actinomycetota</taxon>
        <taxon>Actinomycetes</taxon>
        <taxon>Mycobacteriales</taxon>
        <taxon>Mycobacteriaceae</taxon>
        <taxon>Mycobacterium</taxon>
    </lineage>
</organism>
<name>A0ABY8W490_9MYCO</name>
<keyword evidence="2" id="KW-1185">Reference proteome</keyword>
<dbReference type="EMBL" id="CP126981">
    <property type="protein sequence ID" value="WIM89272.1"/>
    <property type="molecule type" value="Genomic_DNA"/>
</dbReference>
<reference evidence="1 2" key="1">
    <citation type="journal article" date="2023" name="Microbiol. Resour. Announc.">
        <title>Complete Genome Sequence of Mycobacterium wuenschmanii, a novel Nontuberculous Mycobacterium Isolated from a captive population of Amazon Milk Frogs.</title>
        <authorList>
            <person name="Hicks J."/>
            <person name="Zeineldin M."/>
            <person name="Ward H."/>
            <person name="Wuenschmann A."/>
            <person name="Camp P."/>
            <person name="Farrell D."/>
            <person name="Lehman K."/>
            <person name="Thacker T."/>
            <person name="Cuthbert E."/>
        </authorList>
    </citation>
    <scope>NUCLEOTIDE SEQUENCE [LARGE SCALE GENOMIC DNA]</scope>
    <source>
        <strain evidence="1 2">Wuenschmanii</strain>
    </source>
</reference>
<gene>
    <name evidence="1" type="ORF">PT015_07450</name>
</gene>
<dbReference type="Proteomes" id="UP001236585">
    <property type="component" value="Chromosome"/>
</dbReference>
<dbReference type="RefSeq" id="WP_285189987.1">
    <property type="nucleotide sequence ID" value="NZ_CP126981.1"/>
</dbReference>
<evidence type="ECO:0000313" key="1">
    <source>
        <dbReference type="EMBL" id="WIM89272.1"/>
    </source>
</evidence>
<dbReference type="PROSITE" id="PS51257">
    <property type="entry name" value="PROKAR_LIPOPROTEIN"/>
    <property type="match status" value="1"/>
</dbReference>
<proteinExistence type="predicted"/>
<protein>
    <recommendedName>
        <fullName evidence="3">Lipoprotein</fullName>
    </recommendedName>
</protein>
<evidence type="ECO:0000313" key="2">
    <source>
        <dbReference type="Proteomes" id="UP001236585"/>
    </source>
</evidence>
<sequence length="189" mass="19767">MLFGWRADPVFSRRLRIGSRAAGCVATVLMAVVGCTTISDGAPTADTAMAPAYRTSVAQSISASSATSKARAAKRAGNNACISFAEGAKDATEKLENFIDVHNSGASDESAESSARDALNHSVDLLAGNIGDDMLSPDLRDSLNAYLDAARDVATKLVPDPEPSVLNDAIHGLRDAVDKAKRTCIRSSR</sequence>
<evidence type="ECO:0008006" key="3">
    <source>
        <dbReference type="Google" id="ProtNLM"/>
    </source>
</evidence>